<feature type="transmembrane region" description="Helical" evidence="5">
    <location>
        <begin position="121"/>
        <end position="142"/>
    </location>
</feature>
<evidence type="ECO:0000256" key="1">
    <source>
        <dbReference type="ARBA" id="ARBA00004370"/>
    </source>
</evidence>
<dbReference type="SUPFAM" id="SSF81321">
    <property type="entry name" value="Family A G protein-coupled receptor-like"/>
    <property type="match status" value="1"/>
</dbReference>
<dbReference type="AlphaFoldDB" id="A0A0M3JA99"/>
<evidence type="ECO:0000256" key="2">
    <source>
        <dbReference type="ARBA" id="ARBA00022692"/>
    </source>
</evidence>
<protein>
    <submittedName>
        <fullName evidence="9">G_PROTEIN_RECEP_F1_2 domain-containing protein</fullName>
    </submittedName>
</protein>
<dbReference type="Gene3D" id="1.20.1070.10">
    <property type="entry name" value="Rhodopsin 7-helix transmembrane proteins"/>
    <property type="match status" value="1"/>
</dbReference>
<dbReference type="OrthoDB" id="6076970at2759"/>
<keyword evidence="3 5" id="KW-1133">Transmembrane helix</keyword>
<keyword evidence="4 5" id="KW-0472">Membrane</keyword>
<evidence type="ECO:0000313" key="7">
    <source>
        <dbReference type="EMBL" id="VDK23618.1"/>
    </source>
</evidence>
<reference evidence="9" key="1">
    <citation type="submission" date="2017-02" db="UniProtKB">
        <authorList>
            <consortium name="WormBaseParasite"/>
        </authorList>
    </citation>
    <scope>IDENTIFICATION</scope>
</reference>
<sequence>MLFLITEIVLGTWKFSQFACVAYLIFEAMNKFVAPVIVVLISRTCYVAVCLGPAKQKAATSLKLAIAQVTASLILVMIMLWPVFTYSQVSSLYLYLNTTTKTVKVLRKCSFMPPPGVELSFGVISCIASYAIPLGGMIYWYVSVPFFLKKHAEKSLVTRRYAINSSLKSISLPYVSGSHRGHFE</sequence>
<accession>A0A0M3JA99</accession>
<proteinExistence type="predicted"/>
<evidence type="ECO:0000256" key="3">
    <source>
        <dbReference type="ARBA" id="ARBA00022989"/>
    </source>
</evidence>
<comment type="subcellular location">
    <subcellularLocation>
        <location evidence="1">Membrane</location>
    </subcellularLocation>
</comment>
<evidence type="ECO:0000259" key="6">
    <source>
        <dbReference type="PROSITE" id="PS50262"/>
    </source>
</evidence>
<reference evidence="7 8" key="2">
    <citation type="submission" date="2018-11" db="EMBL/GenBank/DDBJ databases">
        <authorList>
            <consortium name="Pathogen Informatics"/>
        </authorList>
    </citation>
    <scope>NUCLEOTIDE SEQUENCE [LARGE SCALE GENOMIC DNA]</scope>
</reference>
<gene>
    <name evidence="7" type="ORF">ASIM_LOCUS4333</name>
</gene>
<evidence type="ECO:0000313" key="9">
    <source>
        <dbReference type="WBParaSite" id="ASIM_0000451901-mRNA-1"/>
    </source>
</evidence>
<keyword evidence="2 5" id="KW-0812">Transmembrane</keyword>
<dbReference type="GO" id="GO:0004930">
    <property type="term" value="F:G protein-coupled receptor activity"/>
    <property type="evidence" value="ECO:0007669"/>
    <property type="project" value="InterPro"/>
</dbReference>
<dbReference type="GO" id="GO:0016020">
    <property type="term" value="C:membrane"/>
    <property type="evidence" value="ECO:0007669"/>
    <property type="project" value="UniProtKB-SubCell"/>
</dbReference>
<dbReference type="CDD" id="cd00637">
    <property type="entry name" value="7tm_classA_rhodopsin-like"/>
    <property type="match status" value="1"/>
</dbReference>
<feature type="transmembrane region" description="Helical" evidence="5">
    <location>
        <begin position="64"/>
        <end position="84"/>
    </location>
</feature>
<dbReference type="InterPro" id="IPR017452">
    <property type="entry name" value="GPCR_Rhodpsn_7TM"/>
</dbReference>
<dbReference type="InterPro" id="IPR000276">
    <property type="entry name" value="GPCR_Rhodpsn"/>
</dbReference>
<evidence type="ECO:0000256" key="5">
    <source>
        <dbReference type="SAM" id="Phobius"/>
    </source>
</evidence>
<evidence type="ECO:0000313" key="8">
    <source>
        <dbReference type="Proteomes" id="UP000267096"/>
    </source>
</evidence>
<dbReference type="Pfam" id="PF00001">
    <property type="entry name" value="7tm_1"/>
    <property type="match status" value="1"/>
</dbReference>
<dbReference type="EMBL" id="UYRR01007448">
    <property type="protein sequence ID" value="VDK23618.1"/>
    <property type="molecule type" value="Genomic_DNA"/>
</dbReference>
<dbReference type="PROSITE" id="PS50262">
    <property type="entry name" value="G_PROTEIN_RECEP_F1_2"/>
    <property type="match status" value="1"/>
</dbReference>
<dbReference type="Proteomes" id="UP000267096">
    <property type="component" value="Unassembled WGS sequence"/>
</dbReference>
<dbReference type="WBParaSite" id="ASIM_0000451901-mRNA-1">
    <property type="protein sequence ID" value="ASIM_0000451901-mRNA-1"/>
    <property type="gene ID" value="ASIM_0000451901"/>
</dbReference>
<name>A0A0M3JA99_ANISI</name>
<evidence type="ECO:0000256" key="4">
    <source>
        <dbReference type="ARBA" id="ARBA00023136"/>
    </source>
</evidence>
<keyword evidence="8" id="KW-1185">Reference proteome</keyword>
<feature type="domain" description="G-protein coupled receptors family 1 profile" evidence="6">
    <location>
        <begin position="1"/>
        <end position="184"/>
    </location>
</feature>
<organism evidence="9">
    <name type="scientific">Anisakis simplex</name>
    <name type="common">Herring worm</name>
    <dbReference type="NCBI Taxonomy" id="6269"/>
    <lineage>
        <taxon>Eukaryota</taxon>
        <taxon>Metazoa</taxon>
        <taxon>Ecdysozoa</taxon>
        <taxon>Nematoda</taxon>
        <taxon>Chromadorea</taxon>
        <taxon>Rhabditida</taxon>
        <taxon>Spirurina</taxon>
        <taxon>Ascaridomorpha</taxon>
        <taxon>Ascaridoidea</taxon>
        <taxon>Anisakidae</taxon>
        <taxon>Anisakis</taxon>
        <taxon>Anisakis simplex complex</taxon>
    </lineage>
</organism>